<evidence type="ECO:0000256" key="1">
    <source>
        <dbReference type="ARBA" id="ARBA00006484"/>
    </source>
</evidence>
<dbReference type="CDD" id="cd05233">
    <property type="entry name" value="SDR_c"/>
    <property type="match status" value="1"/>
</dbReference>
<dbReference type="PANTHER" id="PTHR42760">
    <property type="entry name" value="SHORT-CHAIN DEHYDROGENASES/REDUCTASES FAMILY MEMBER"/>
    <property type="match status" value="1"/>
</dbReference>
<dbReference type="InterPro" id="IPR020904">
    <property type="entry name" value="Sc_DH/Rdtase_CS"/>
</dbReference>
<evidence type="ECO:0000313" key="3">
    <source>
        <dbReference type="EMBL" id="KAF7198353.1"/>
    </source>
</evidence>
<gene>
    <name evidence="3" type="ORF">HII31_00092</name>
</gene>
<protein>
    <submittedName>
        <fullName evidence="3">NAD-dependent glycerol dehydrogenase</fullName>
    </submittedName>
</protein>
<dbReference type="Gene3D" id="3.40.50.720">
    <property type="entry name" value="NAD(P)-binding Rossmann-like Domain"/>
    <property type="match status" value="1"/>
</dbReference>
<dbReference type="SUPFAM" id="SSF51735">
    <property type="entry name" value="NAD(P)-binding Rossmann-fold domains"/>
    <property type="match status" value="1"/>
</dbReference>
<dbReference type="OrthoDB" id="1274115at2759"/>
<organism evidence="3 4">
    <name type="scientific">Pseudocercospora fuligena</name>
    <dbReference type="NCBI Taxonomy" id="685502"/>
    <lineage>
        <taxon>Eukaryota</taxon>
        <taxon>Fungi</taxon>
        <taxon>Dikarya</taxon>
        <taxon>Ascomycota</taxon>
        <taxon>Pezizomycotina</taxon>
        <taxon>Dothideomycetes</taxon>
        <taxon>Dothideomycetidae</taxon>
        <taxon>Mycosphaerellales</taxon>
        <taxon>Mycosphaerellaceae</taxon>
        <taxon>Pseudocercospora</taxon>
    </lineage>
</organism>
<dbReference type="PROSITE" id="PS00061">
    <property type="entry name" value="ADH_SHORT"/>
    <property type="match status" value="1"/>
</dbReference>
<evidence type="ECO:0000256" key="2">
    <source>
        <dbReference type="ARBA" id="ARBA00022857"/>
    </source>
</evidence>
<keyword evidence="2" id="KW-0521">NADP</keyword>
<dbReference type="InterPro" id="IPR002347">
    <property type="entry name" value="SDR_fam"/>
</dbReference>
<dbReference type="InterPro" id="IPR036291">
    <property type="entry name" value="NAD(P)-bd_dom_sf"/>
</dbReference>
<dbReference type="PANTHER" id="PTHR42760:SF122">
    <property type="entry name" value="NAD(P)-BINDING PROTEIN"/>
    <property type="match status" value="1"/>
</dbReference>
<keyword evidence="4" id="KW-1185">Reference proteome</keyword>
<comment type="caution">
    <text evidence="3">The sequence shown here is derived from an EMBL/GenBank/DDBJ whole genome shotgun (WGS) entry which is preliminary data.</text>
</comment>
<dbReference type="Pfam" id="PF13561">
    <property type="entry name" value="adh_short_C2"/>
    <property type="match status" value="1"/>
</dbReference>
<dbReference type="PRINTS" id="PR00081">
    <property type="entry name" value="GDHRDH"/>
</dbReference>
<dbReference type="GO" id="GO:0006633">
    <property type="term" value="P:fatty acid biosynthetic process"/>
    <property type="evidence" value="ECO:0007669"/>
    <property type="project" value="TreeGrafter"/>
</dbReference>
<name>A0A8H6RWX3_9PEZI</name>
<dbReference type="EMBL" id="JABCIY010000001">
    <property type="protein sequence ID" value="KAF7198353.1"/>
    <property type="molecule type" value="Genomic_DNA"/>
</dbReference>
<comment type="similarity">
    <text evidence="1">Belongs to the short-chain dehydrogenases/reductases (SDR) family.</text>
</comment>
<dbReference type="PRINTS" id="PR00080">
    <property type="entry name" value="SDRFAMILY"/>
</dbReference>
<reference evidence="3" key="1">
    <citation type="submission" date="2020-04" db="EMBL/GenBank/DDBJ databases">
        <title>Draft genome resource of the tomato pathogen Pseudocercospora fuligena.</title>
        <authorList>
            <person name="Zaccaron A."/>
        </authorList>
    </citation>
    <scope>NUCLEOTIDE SEQUENCE</scope>
    <source>
        <strain evidence="3">PF001</strain>
    </source>
</reference>
<evidence type="ECO:0000313" key="4">
    <source>
        <dbReference type="Proteomes" id="UP000660729"/>
    </source>
</evidence>
<dbReference type="AlphaFoldDB" id="A0A8H6RWX3"/>
<proteinExistence type="inferred from homology"/>
<dbReference type="GO" id="GO:0016616">
    <property type="term" value="F:oxidoreductase activity, acting on the CH-OH group of donors, NAD or NADP as acceptor"/>
    <property type="evidence" value="ECO:0007669"/>
    <property type="project" value="TreeGrafter"/>
</dbReference>
<sequence length="336" mass="36089">MHSRKSMNLSSDTATSSRLLARCTARSDGKCEQFGNSGRSKRLPLRSKINTPLRTYLRRKIICCVFAILVSCHSKMAYSSRLAIITGGIGGLGTATGKLLRSNGAKLALLYAPFEKSRVDPTIESAYGVNADGIKAYECDVTTASSVHSAFAAIAKDDAAFPWLLVNSAGHVNLQPLEFFPEDDIYKHYMINLYGPTLTGQAFANAYFAAAQNAGTSAPGGRIVNIASQAAHVALHHHGPYCASKAGLIGLTRCMASEWGPRGITANSISPGPVMTALGKKAWADKELREEYQKAVPSGKFAEPFEVARIVDFLARDEALNINGDDLRLDGGFTVR</sequence>
<dbReference type="GO" id="GO:0048038">
    <property type="term" value="F:quinone binding"/>
    <property type="evidence" value="ECO:0007669"/>
    <property type="project" value="TreeGrafter"/>
</dbReference>
<accession>A0A8H6RWX3</accession>
<dbReference type="Proteomes" id="UP000660729">
    <property type="component" value="Unassembled WGS sequence"/>
</dbReference>